<dbReference type="InterPro" id="IPR029064">
    <property type="entry name" value="Ribosomal_eL30-like_sf"/>
</dbReference>
<evidence type="ECO:0000259" key="1">
    <source>
        <dbReference type="Pfam" id="PF01248"/>
    </source>
</evidence>
<name>A0A382LAS0_9ZZZZ</name>
<dbReference type="AlphaFoldDB" id="A0A382LAS0"/>
<sequence>MNIYSKKSAAGLLGLARRAGMVEQGVSSTRKALRQNRANLVLIAEDGSKIQREKIDNILKHKNVP</sequence>
<dbReference type="Gene3D" id="3.30.1330.30">
    <property type="match status" value="1"/>
</dbReference>
<gene>
    <name evidence="2" type="ORF">METZ01_LOCUS285987</name>
</gene>
<organism evidence="2">
    <name type="scientific">marine metagenome</name>
    <dbReference type="NCBI Taxonomy" id="408172"/>
    <lineage>
        <taxon>unclassified sequences</taxon>
        <taxon>metagenomes</taxon>
        <taxon>ecological metagenomes</taxon>
    </lineage>
</organism>
<protein>
    <recommendedName>
        <fullName evidence="1">Ribosomal protein eL8/eL30/eS12/Gadd45 domain-containing protein</fullName>
    </recommendedName>
</protein>
<reference evidence="2" key="1">
    <citation type="submission" date="2018-05" db="EMBL/GenBank/DDBJ databases">
        <authorList>
            <person name="Lanie J.A."/>
            <person name="Ng W.-L."/>
            <person name="Kazmierczak K.M."/>
            <person name="Andrzejewski T.M."/>
            <person name="Davidsen T.M."/>
            <person name="Wayne K.J."/>
            <person name="Tettelin H."/>
            <person name="Glass J.I."/>
            <person name="Rusch D."/>
            <person name="Podicherti R."/>
            <person name="Tsui H.-C.T."/>
            <person name="Winkler M.E."/>
        </authorList>
    </citation>
    <scope>NUCLEOTIDE SEQUENCE</scope>
</reference>
<dbReference type="SUPFAM" id="SSF55315">
    <property type="entry name" value="L30e-like"/>
    <property type="match status" value="1"/>
</dbReference>
<proteinExistence type="predicted"/>
<feature type="domain" description="Ribosomal protein eL8/eL30/eS12/Gadd45" evidence="1">
    <location>
        <begin position="10"/>
        <end position="65"/>
    </location>
</feature>
<accession>A0A382LAS0</accession>
<evidence type="ECO:0000313" key="2">
    <source>
        <dbReference type="EMBL" id="SVC33133.1"/>
    </source>
</evidence>
<dbReference type="EMBL" id="UINC01085509">
    <property type="protein sequence ID" value="SVC33133.1"/>
    <property type="molecule type" value="Genomic_DNA"/>
</dbReference>
<dbReference type="InterPro" id="IPR004038">
    <property type="entry name" value="Ribosomal_eL8/eL30/eS12/Gad45"/>
</dbReference>
<feature type="non-terminal residue" evidence="2">
    <location>
        <position position="65"/>
    </location>
</feature>
<dbReference type="Pfam" id="PF01248">
    <property type="entry name" value="Ribosomal_L7Ae"/>
    <property type="match status" value="1"/>
</dbReference>